<reference evidence="1" key="1">
    <citation type="submission" date="2014-09" db="EMBL/GenBank/DDBJ databases">
        <authorList>
            <person name="Magalhaes I.L.F."/>
            <person name="Oliveira U."/>
            <person name="Santos F.R."/>
            <person name="Vidigal T.H.D.A."/>
            <person name="Brescovit A.D."/>
            <person name="Santos A.J."/>
        </authorList>
    </citation>
    <scope>NUCLEOTIDE SEQUENCE</scope>
    <source>
        <tissue evidence="1">Shoot tissue taken approximately 20 cm above the soil surface</tissue>
    </source>
</reference>
<name>A0A0A8Z9A7_ARUDO</name>
<protein>
    <submittedName>
        <fullName evidence="1">Uncharacterized protein</fullName>
    </submittedName>
</protein>
<reference evidence="1" key="2">
    <citation type="journal article" date="2015" name="Data Brief">
        <title>Shoot transcriptome of the giant reed, Arundo donax.</title>
        <authorList>
            <person name="Barrero R.A."/>
            <person name="Guerrero F.D."/>
            <person name="Moolhuijzen P."/>
            <person name="Goolsby J.A."/>
            <person name="Tidwell J."/>
            <person name="Bellgard S.E."/>
            <person name="Bellgard M.I."/>
        </authorList>
    </citation>
    <scope>NUCLEOTIDE SEQUENCE</scope>
    <source>
        <tissue evidence="1">Shoot tissue taken approximately 20 cm above the soil surface</tissue>
    </source>
</reference>
<proteinExistence type="predicted"/>
<organism evidence="1">
    <name type="scientific">Arundo donax</name>
    <name type="common">Giant reed</name>
    <name type="synonym">Donax arundinaceus</name>
    <dbReference type="NCBI Taxonomy" id="35708"/>
    <lineage>
        <taxon>Eukaryota</taxon>
        <taxon>Viridiplantae</taxon>
        <taxon>Streptophyta</taxon>
        <taxon>Embryophyta</taxon>
        <taxon>Tracheophyta</taxon>
        <taxon>Spermatophyta</taxon>
        <taxon>Magnoliopsida</taxon>
        <taxon>Liliopsida</taxon>
        <taxon>Poales</taxon>
        <taxon>Poaceae</taxon>
        <taxon>PACMAD clade</taxon>
        <taxon>Arundinoideae</taxon>
        <taxon>Arundineae</taxon>
        <taxon>Arundo</taxon>
    </lineage>
</organism>
<dbReference type="AlphaFoldDB" id="A0A0A8Z9A7"/>
<accession>A0A0A8Z9A7</accession>
<sequence length="86" mass="10077">MEDTITQAGHVELCHFVIEEQIIFLPLARSNTIIDQNEIHQQCTESKNIILKKYKHQLLCIKNIKVIYAMVLMRTKLVRKLGNEEN</sequence>
<dbReference type="EMBL" id="GBRH01261911">
    <property type="protein sequence ID" value="JAD35984.1"/>
    <property type="molecule type" value="Transcribed_RNA"/>
</dbReference>
<evidence type="ECO:0000313" key="1">
    <source>
        <dbReference type="EMBL" id="JAD35984.1"/>
    </source>
</evidence>